<dbReference type="RefSeq" id="XP_031010893.1">
    <property type="nucleotide sequence ID" value="XM_031165062.1"/>
</dbReference>
<evidence type="ECO:0000313" key="1">
    <source>
        <dbReference type="EMBL" id="RBR06816.1"/>
    </source>
</evidence>
<gene>
    <name evidence="1" type="ORF">FIESC28_10932</name>
</gene>
<reference evidence="1 2" key="1">
    <citation type="submission" date="2018-06" db="EMBL/GenBank/DDBJ databases">
        <title>Fusarium incarnatum-equiseti species complex species 28.</title>
        <authorList>
            <person name="Gardiner D.M."/>
        </authorList>
    </citation>
    <scope>NUCLEOTIDE SEQUENCE [LARGE SCALE GENOMIC DNA]</scope>
    <source>
        <strain evidence="1 2">FIESC_28</strain>
    </source>
</reference>
<name>A0A366QRQ9_9HYPO</name>
<proteinExistence type="predicted"/>
<dbReference type="EMBL" id="QKXC01000335">
    <property type="protein sequence ID" value="RBR06816.1"/>
    <property type="molecule type" value="Genomic_DNA"/>
</dbReference>
<evidence type="ECO:0000313" key="2">
    <source>
        <dbReference type="Proteomes" id="UP000253153"/>
    </source>
</evidence>
<accession>A0A366QRQ9</accession>
<protein>
    <submittedName>
        <fullName evidence="1">Uncharacterized protein</fullName>
    </submittedName>
</protein>
<dbReference type="Proteomes" id="UP000253153">
    <property type="component" value="Unassembled WGS sequence"/>
</dbReference>
<dbReference type="GeneID" id="42000358"/>
<comment type="caution">
    <text evidence="1">The sequence shown here is derived from an EMBL/GenBank/DDBJ whole genome shotgun (WGS) entry which is preliminary data.</text>
</comment>
<dbReference type="AlphaFoldDB" id="A0A366QRQ9"/>
<keyword evidence="2" id="KW-1185">Reference proteome</keyword>
<organism evidence="1 2">
    <name type="scientific">Fusarium coffeatum</name>
    <dbReference type="NCBI Taxonomy" id="231269"/>
    <lineage>
        <taxon>Eukaryota</taxon>
        <taxon>Fungi</taxon>
        <taxon>Dikarya</taxon>
        <taxon>Ascomycota</taxon>
        <taxon>Pezizomycotina</taxon>
        <taxon>Sordariomycetes</taxon>
        <taxon>Hypocreomycetidae</taxon>
        <taxon>Hypocreales</taxon>
        <taxon>Nectriaceae</taxon>
        <taxon>Fusarium</taxon>
        <taxon>Fusarium incarnatum-equiseti species complex</taxon>
    </lineage>
</organism>
<sequence>MYGYRGSLMVHQAGLKINDRKFLRFIATADRQPLAPQHHGLNTELEFELEQALLGFQRPNSHCGELL</sequence>